<proteinExistence type="predicted"/>
<accession>A0A0E9XK71</accession>
<dbReference type="EMBL" id="GBXM01005513">
    <property type="protein sequence ID" value="JAI03065.1"/>
    <property type="molecule type" value="Transcribed_RNA"/>
</dbReference>
<name>A0A0E9XK71_ANGAN</name>
<evidence type="ECO:0000313" key="1">
    <source>
        <dbReference type="EMBL" id="JAI03065.1"/>
    </source>
</evidence>
<organism evidence="1">
    <name type="scientific">Anguilla anguilla</name>
    <name type="common">European freshwater eel</name>
    <name type="synonym">Muraena anguilla</name>
    <dbReference type="NCBI Taxonomy" id="7936"/>
    <lineage>
        <taxon>Eukaryota</taxon>
        <taxon>Metazoa</taxon>
        <taxon>Chordata</taxon>
        <taxon>Craniata</taxon>
        <taxon>Vertebrata</taxon>
        <taxon>Euteleostomi</taxon>
        <taxon>Actinopterygii</taxon>
        <taxon>Neopterygii</taxon>
        <taxon>Teleostei</taxon>
        <taxon>Anguilliformes</taxon>
        <taxon>Anguillidae</taxon>
        <taxon>Anguilla</taxon>
    </lineage>
</organism>
<protein>
    <submittedName>
        <fullName evidence="1">Uncharacterized protein</fullName>
    </submittedName>
</protein>
<dbReference type="AlphaFoldDB" id="A0A0E9XK71"/>
<reference evidence="1" key="2">
    <citation type="journal article" date="2015" name="Fish Shellfish Immunol.">
        <title>Early steps in the European eel (Anguilla anguilla)-Vibrio vulnificus interaction in the gills: Role of the RtxA13 toxin.</title>
        <authorList>
            <person name="Callol A."/>
            <person name="Pajuelo D."/>
            <person name="Ebbesson L."/>
            <person name="Teles M."/>
            <person name="MacKenzie S."/>
            <person name="Amaro C."/>
        </authorList>
    </citation>
    <scope>NUCLEOTIDE SEQUENCE</scope>
</reference>
<reference evidence="1" key="1">
    <citation type="submission" date="2014-11" db="EMBL/GenBank/DDBJ databases">
        <authorList>
            <person name="Amaro Gonzalez C."/>
        </authorList>
    </citation>
    <scope>NUCLEOTIDE SEQUENCE</scope>
</reference>
<sequence length="57" mass="6627">MVLYTRNATEVVAEFHTFQSASLCSYLCRRDHHYLVLVDVCLTVMKMYSNLCLVLPK</sequence>